<reference evidence="1 2" key="1">
    <citation type="submission" date="2018-02" db="EMBL/GenBank/DDBJ databases">
        <title>Genomic Encyclopedia of Archaeal and Bacterial Type Strains, Phase II (KMG-II): from individual species to whole genera.</title>
        <authorList>
            <person name="Goeker M."/>
        </authorList>
    </citation>
    <scope>NUCLEOTIDE SEQUENCE [LARGE SCALE GENOMIC DNA]</scope>
    <source>
        <strain evidence="1 2">DSM 3808</strain>
    </source>
</reference>
<evidence type="ECO:0000313" key="2">
    <source>
        <dbReference type="Proteomes" id="UP000237749"/>
    </source>
</evidence>
<dbReference type="SUPFAM" id="SSF50475">
    <property type="entry name" value="FMN-binding split barrel"/>
    <property type="match status" value="1"/>
</dbReference>
<dbReference type="Pfam" id="PF12900">
    <property type="entry name" value="Pyridox_ox_2"/>
    <property type="match status" value="1"/>
</dbReference>
<dbReference type="RefSeq" id="WP_104439632.1">
    <property type="nucleotide sequence ID" value="NZ_PTJA01000019.1"/>
</dbReference>
<keyword evidence="2" id="KW-1185">Reference proteome</keyword>
<organism evidence="1 2">
    <name type="scientific">Lacrimispora xylanisolvens</name>
    <dbReference type="NCBI Taxonomy" id="384636"/>
    <lineage>
        <taxon>Bacteria</taxon>
        <taxon>Bacillati</taxon>
        <taxon>Bacillota</taxon>
        <taxon>Clostridia</taxon>
        <taxon>Lachnospirales</taxon>
        <taxon>Lachnospiraceae</taxon>
        <taxon>Lacrimispora</taxon>
    </lineage>
</organism>
<gene>
    <name evidence="1" type="ORF">BXY41_11953</name>
</gene>
<dbReference type="PANTHER" id="PTHR34071:SF2">
    <property type="entry name" value="FLAVIN-NUCLEOTIDE-BINDING PROTEIN"/>
    <property type="match status" value="1"/>
</dbReference>
<dbReference type="Proteomes" id="UP000237749">
    <property type="component" value="Unassembled WGS sequence"/>
</dbReference>
<evidence type="ECO:0000313" key="1">
    <source>
        <dbReference type="EMBL" id="PPK75883.1"/>
    </source>
</evidence>
<protein>
    <recommendedName>
        <fullName evidence="3">Nitroimidazol reductase NimA-like FMN-containing flavoprotein (Pyridoxamine 5'-phosphate oxidase superfamily)</fullName>
    </recommendedName>
</protein>
<dbReference type="EMBL" id="PTJA01000019">
    <property type="protein sequence ID" value="PPK75883.1"/>
    <property type="molecule type" value="Genomic_DNA"/>
</dbReference>
<dbReference type="AlphaFoldDB" id="A0A2S6HER1"/>
<evidence type="ECO:0008006" key="3">
    <source>
        <dbReference type="Google" id="ProtNLM"/>
    </source>
</evidence>
<dbReference type="OrthoDB" id="9794935at2"/>
<dbReference type="InterPro" id="IPR012349">
    <property type="entry name" value="Split_barrel_FMN-bd"/>
</dbReference>
<name>A0A2S6HER1_9FIRM</name>
<dbReference type="PANTHER" id="PTHR34071">
    <property type="entry name" value="5-NITROIMIDAZOLE ANTIBIOTICS RESISTANCE PROTEIN, NIMA-FAMILY-RELATED PROTEIN-RELATED"/>
    <property type="match status" value="1"/>
</dbReference>
<dbReference type="Gene3D" id="2.30.110.10">
    <property type="entry name" value="Electron Transport, Fmn-binding Protein, Chain A"/>
    <property type="match status" value="1"/>
</dbReference>
<proteinExistence type="predicted"/>
<comment type="caution">
    <text evidence="1">The sequence shown here is derived from an EMBL/GenBank/DDBJ whole genome shotgun (WGS) entry which is preliminary data.</text>
</comment>
<accession>A0A2S6HER1</accession>
<sequence length="157" mass="17673">MQYRMKTHPLSEEKLNDLLSRVQTGSLATLNEDGTPYNTPVHYVYVNECIYVHGLPKGQKIDNIIRDSKVGFTVYEMQALLLDANGKPCDTNTKYESAIVTGRAALVGDLEEKRMALQKVVEKYTPQLAHVPLPENMVRGTAVIRISIVELTGKYYE</sequence>
<dbReference type="InterPro" id="IPR024747">
    <property type="entry name" value="Pyridox_Oxase-rel"/>
</dbReference>